<dbReference type="GO" id="GO:0005826">
    <property type="term" value="C:actomyosin contractile ring"/>
    <property type="evidence" value="ECO:0007669"/>
    <property type="project" value="TreeGrafter"/>
</dbReference>
<organism evidence="2 3">
    <name type="scientific">Ditylenchus dipsaci</name>
    <dbReference type="NCBI Taxonomy" id="166011"/>
    <lineage>
        <taxon>Eukaryota</taxon>
        <taxon>Metazoa</taxon>
        <taxon>Ecdysozoa</taxon>
        <taxon>Nematoda</taxon>
        <taxon>Chromadorea</taxon>
        <taxon>Rhabditida</taxon>
        <taxon>Tylenchina</taxon>
        <taxon>Tylenchomorpha</taxon>
        <taxon>Sphaerularioidea</taxon>
        <taxon>Anguinidae</taxon>
        <taxon>Anguininae</taxon>
        <taxon>Ditylenchus</taxon>
    </lineage>
</organism>
<dbReference type="GO" id="GO:0031106">
    <property type="term" value="P:septin ring organization"/>
    <property type="evidence" value="ECO:0007669"/>
    <property type="project" value="TreeGrafter"/>
</dbReference>
<protein>
    <submittedName>
        <fullName evidence="3">Anillin homology domain-containing protein</fullName>
    </submittedName>
</protein>
<dbReference type="WBParaSite" id="jg3166">
    <property type="protein sequence ID" value="jg3166"/>
    <property type="gene ID" value="jg3166"/>
</dbReference>
<dbReference type="InterPro" id="IPR051364">
    <property type="entry name" value="Cytokinesis/Rho-signaling"/>
</dbReference>
<dbReference type="GO" id="GO:0000915">
    <property type="term" value="P:actomyosin contractile ring assembly"/>
    <property type="evidence" value="ECO:0007669"/>
    <property type="project" value="TreeGrafter"/>
</dbReference>
<keyword evidence="2" id="KW-1185">Reference proteome</keyword>
<dbReference type="AlphaFoldDB" id="A0A915E8F5"/>
<dbReference type="Pfam" id="PF08174">
    <property type="entry name" value="Anillin"/>
    <property type="match status" value="1"/>
</dbReference>
<proteinExistence type="predicted"/>
<sequence length="282" mass="32294">MVSEDVQLLDFPSRDPACRKNVLGLRQKSLARRRYAYSKVFSGSTSSFKIVSLGIPLATSTPMTRFSSDEQTSKDRNKFLLREIAIQQEHIAQAVEAIALCHKKSDLNWTSQELNAQRILLVSNERRLSYSTADQFNEFNLKNVVKSTVEKNEGFDTIDITSVNIYLNRNYYLKTTDQDVSFVFVVLVKCDSQIYATQFARTKTIQVRESIRFDHLAPNFVFTLEVFALKKMRRQAPHKHFSLAPSRLASMAMSFMSGVKKPLPRVNRLFPSQISFAVVLFN</sequence>
<accession>A0A915E8F5</accession>
<dbReference type="InterPro" id="IPR012966">
    <property type="entry name" value="AHD"/>
</dbReference>
<evidence type="ECO:0000313" key="3">
    <source>
        <dbReference type="WBParaSite" id="jg3166"/>
    </source>
</evidence>
<reference evidence="3" key="1">
    <citation type="submission" date="2022-11" db="UniProtKB">
        <authorList>
            <consortium name="WormBaseParasite"/>
        </authorList>
    </citation>
    <scope>IDENTIFICATION</scope>
</reference>
<evidence type="ECO:0000313" key="2">
    <source>
        <dbReference type="Proteomes" id="UP000887574"/>
    </source>
</evidence>
<feature type="domain" description="Anillin homology" evidence="1">
    <location>
        <begin position="160"/>
        <end position="254"/>
    </location>
</feature>
<dbReference type="PANTHER" id="PTHR21538:SF23">
    <property type="entry name" value="ANILLIN"/>
    <property type="match status" value="1"/>
</dbReference>
<dbReference type="Proteomes" id="UP000887574">
    <property type="component" value="Unplaced"/>
</dbReference>
<name>A0A915E8F5_9BILA</name>
<dbReference type="PANTHER" id="PTHR21538">
    <property type="entry name" value="ANILLIN/RHOTEKIN RTKN"/>
    <property type="match status" value="1"/>
</dbReference>
<dbReference type="GO" id="GO:0000281">
    <property type="term" value="P:mitotic cytokinesis"/>
    <property type="evidence" value="ECO:0007669"/>
    <property type="project" value="TreeGrafter"/>
</dbReference>
<evidence type="ECO:0000259" key="1">
    <source>
        <dbReference type="Pfam" id="PF08174"/>
    </source>
</evidence>